<comment type="caution">
    <text evidence="2">The sequence shown here is derived from an EMBL/GenBank/DDBJ whole genome shotgun (WGS) entry which is preliminary data.</text>
</comment>
<dbReference type="OrthoDB" id="5230873at2759"/>
<reference evidence="2 3" key="2">
    <citation type="submission" date="2021-10" db="EMBL/GenBank/DDBJ databases">
        <authorList>
            <person name="Piombo E."/>
        </authorList>
    </citation>
    <scope>NUCLEOTIDE SEQUENCE [LARGE SCALE GENOMIC DNA]</scope>
</reference>
<sequence length="167" mass="18377">MRFSFALPLALAAQALAGPTFYLYAYGEGINGLEVINSGDRAYLGNTKDAPDQGAIQLDWYEWGDEHGVWYATRRDGGDFSDWAYYLPGAGSSSTQTRFTSYSQMPKDVRATGFVLDGDRAFYEEGGKRLSNWFALPVEGKKGLYTVEWGTGSVKGKIDITLSKKAP</sequence>
<keyword evidence="1" id="KW-0732">Signal</keyword>
<dbReference type="EMBL" id="CABFNO020001387">
    <property type="protein sequence ID" value="CAG9984359.1"/>
    <property type="molecule type" value="Genomic_DNA"/>
</dbReference>
<accession>A0A9N9U8M6</accession>
<gene>
    <name evidence="2" type="ORF">CBYS24578_00012123</name>
</gene>
<organism evidence="2 3">
    <name type="scientific">Clonostachys byssicola</name>
    <dbReference type="NCBI Taxonomy" id="160290"/>
    <lineage>
        <taxon>Eukaryota</taxon>
        <taxon>Fungi</taxon>
        <taxon>Dikarya</taxon>
        <taxon>Ascomycota</taxon>
        <taxon>Pezizomycotina</taxon>
        <taxon>Sordariomycetes</taxon>
        <taxon>Hypocreomycetidae</taxon>
        <taxon>Hypocreales</taxon>
        <taxon>Bionectriaceae</taxon>
        <taxon>Clonostachys</taxon>
    </lineage>
</organism>
<evidence type="ECO:0000256" key="1">
    <source>
        <dbReference type="SAM" id="SignalP"/>
    </source>
</evidence>
<protein>
    <submittedName>
        <fullName evidence="2">Uncharacterized protein</fullName>
    </submittedName>
</protein>
<reference evidence="3" key="1">
    <citation type="submission" date="2019-06" db="EMBL/GenBank/DDBJ databases">
        <authorList>
            <person name="Broberg M."/>
        </authorList>
    </citation>
    <scope>NUCLEOTIDE SEQUENCE [LARGE SCALE GENOMIC DNA]</scope>
</reference>
<evidence type="ECO:0000313" key="3">
    <source>
        <dbReference type="Proteomes" id="UP000754883"/>
    </source>
</evidence>
<name>A0A9N9U8M6_9HYPO</name>
<dbReference type="AlphaFoldDB" id="A0A9N9U8M6"/>
<proteinExistence type="predicted"/>
<keyword evidence="3" id="KW-1185">Reference proteome</keyword>
<feature type="chain" id="PRO_5040138057" evidence="1">
    <location>
        <begin position="18"/>
        <end position="167"/>
    </location>
</feature>
<evidence type="ECO:0000313" key="2">
    <source>
        <dbReference type="EMBL" id="CAG9984359.1"/>
    </source>
</evidence>
<feature type="signal peptide" evidence="1">
    <location>
        <begin position="1"/>
        <end position="17"/>
    </location>
</feature>
<dbReference type="Proteomes" id="UP000754883">
    <property type="component" value="Unassembled WGS sequence"/>
</dbReference>